<dbReference type="EMBL" id="HBII01022972">
    <property type="protein sequence ID" value="CAE0350619.1"/>
    <property type="molecule type" value="Transcribed_RNA"/>
</dbReference>
<accession>A0A7S3JBE4</accession>
<reference evidence="1" key="1">
    <citation type="submission" date="2021-01" db="EMBL/GenBank/DDBJ databases">
        <authorList>
            <person name="Corre E."/>
            <person name="Pelletier E."/>
            <person name="Niang G."/>
            <person name="Scheremetjew M."/>
            <person name="Finn R."/>
            <person name="Kale V."/>
            <person name="Holt S."/>
            <person name="Cochrane G."/>
            <person name="Meng A."/>
            <person name="Brown T."/>
            <person name="Cohen L."/>
        </authorList>
    </citation>
    <scope>NUCLEOTIDE SEQUENCE</scope>
    <source>
        <strain evidence="1">FSP1.4</strain>
    </source>
</reference>
<name>A0A7S3JBE4_9SPIT</name>
<protein>
    <submittedName>
        <fullName evidence="1">Uncharacterized protein</fullName>
    </submittedName>
</protein>
<sequence length="99" mass="11348">MTNSLLKNLEYNPNKELTMKKLSGGVPKFDKMTTRKDHNLVLSQGRDLSPPDKKPECKLVPISTIKGRDMKMYTITEAFQNIANDNAKLDYIKNLCFKK</sequence>
<gene>
    <name evidence="1" type="ORF">EHAR0213_LOCUS9533</name>
</gene>
<organism evidence="1">
    <name type="scientific">Euplotes harpa</name>
    <dbReference type="NCBI Taxonomy" id="151035"/>
    <lineage>
        <taxon>Eukaryota</taxon>
        <taxon>Sar</taxon>
        <taxon>Alveolata</taxon>
        <taxon>Ciliophora</taxon>
        <taxon>Intramacronucleata</taxon>
        <taxon>Spirotrichea</taxon>
        <taxon>Hypotrichia</taxon>
        <taxon>Euplotida</taxon>
        <taxon>Euplotidae</taxon>
        <taxon>Euplotes</taxon>
    </lineage>
</organism>
<dbReference type="AlphaFoldDB" id="A0A7S3JBE4"/>
<evidence type="ECO:0000313" key="1">
    <source>
        <dbReference type="EMBL" id="CAE0350619.1"/>
    </source>
</evidence>
<proteinExistence type="predicted"/>